<dbReference type="AlphaFoldDB" id="A0A1A7XWH6"/>
<sequence length="109" mass="12175">LTVMYYKAAIPGFSTRLFTVKWDFLVRQSSVYGVGLAWKAVDLAVRSSAGRIHVCQAGLKLHQFSLLIFFSTLCIYSYRQQSVFTKGGLSSCLSMRHTVTKGFPETQIG</sequence>
<feature type="non-terminal residue" evidence="1">
    <location>
        <position position="1"/>
    </location>
</feature>
<name>A0A1A7XWH6_9TELE</name>
<accession>A0A1A7XWH6</accession>
<evidence type="ECO:0000313" key="1">
    <source>
        <dbReference type="EMBL" id="SBP22179.1"/>
    </source>
</evidence>
<reference evidence="1" key="1">
    <citation type="submission" date="2016-05" db="EMBL/GenBank/DDBJ databases">
        <authorList>
            <person name="Lavstsen T."/>
            <person name="Jespersen J.S."/>
        </authorList>
    </citation>
    <scope>NUCLEOTIDE SEQUENCE</scope>
    <source>
        <tissue evidence="1">Brain</tissue>
    </source>
</reference>
<proteinExistence type="predicted"/>
<reference evidence="1" key="2">
    <citation type="submission" date="2016-06" db="EMBL/GenBank/DDBJ databases">
        <title>The genome of a short-lived fish provides insights into sex chromosome evolution and the genetic control of aging.</title>
        <authorList>
            <person name="Reichwald K."/>
            <person name="Felder M."/>
            <person name="Petzold A."/>
            <person name="Koch P."/>
            <person name="Groth M."/>
            <person name="Platzer M."/>
        </authorList>
    </citation>
    <scope>NUCLEOTIDE SEQUENCE</scope>
    <source>
        <tissue evidence="1">Brain</tissue>
    </source>
</reference>
<organism evidence="1">
    <name type="scientific">Iconisemion striatum</name>
    <dbReference type="NCBI Taxonomy" id="60296"/>
    <lineage>
        <taxon>Eukaryota</taxon>
        <taxon>Metazoa</taxon>
        <taxon>Chordata</taxon>
        <taxon>Craniata</taxon>
        <taxon>Vertebrata</taxon>
        <taxon>Euteleostomi</taxon>
        <taxon>Actinopterygii</taxon>
        <taxon>Neopterygii</taxon>
        <taxon>Teleostei</taxon>
        <taxon>Neoteleostei</taxon>
        <taxon>Acanthomorphata</taxon>
        <taxon>Ovalentaria</taxon>
        <taxon>Atherinomorphae</taxon>
        <taxon>Cyprinodontiformes</taxon>
        <taxon>Nothobranchiidae</taxon>
        <taxon>Iconisemion</taxon>
    </lineage>
</organism>
<gene>
    <name evidence="1" type="primary">Nfu_g_1_023098</name>
</gene>
<dbReference type="EMBL" id="HADW01020779">
    <property type="protein sequence ID" value="SBP22179.1"/>
    <property type="molecule type" value="Transcribed_RNA"/>
</dbReference>
<protein>
    <submittedName>
        <fullName evidence="1">Uncharacterized protein</fullName>
    </submittedName>
</protein>
<feature type="non-terminal residue" evidence="1">
    <location>
        <position position="109"/>
    </location>
</feature>